<comment type="caution">
    <text evidence="2">The sequence shown here is derived from an EMBL/GenBank/DDBJ whole genome shotgun (WGS) entry which is preliminary data.</text>
</comment>
<accession>A0A1Q9LFP2</accession>
<name>A0A1Q9LFP2_9PSEU</name>
<dbReference type="InterPro" id="IPR002575">
    <property type="entry name" value="Aminoglycoside_PTrfase"/>
</dbReference>
<reference evidence="2 3" key="1">
    <citation type="submission" date="2016-10" db="EMBL/GenBank/DDBJ databases">
        <title>The Draft Genome Sequence of Actinokineospora bangkokensis 44EHWT reveals the biosynthetic pathway of antifungal compounds Thailandins with unusual extender unit butylmalonyl-CoA.</title>
        <authorList>
            <person name="Greule A."/>
            <person name="Intra B."/>
            <person name="Flemming S."/>
            <person name="Rommel M.G."/>
            <person name="Panbangred W."/>
            <person name="Bechthold A."/>
        </authorList>
    </citation>
    <scope>NUCLEOTIDE SEQUENCE [LARGE SCALE GENOMIC DNA]</scope>
    <source>
        <strain evidence="2 3">44EHW</strain>
    </source>
</reference>
<evidence type="ECO:0000313" key="2">
    <source>
        <dbReference type="EMBL" id="OLR90834.1"/>
    </source>
</evidence>
<keyword evidence="3" id="KW-1185">Reference proteome</keyword>
<protein>
    <recommendedName>
        <fullName evidence="1">Aminoglycoside phosphotransferase domain-containing protein</fullName>
    </recommendedName>
</protein>
<proteinExistence type="predicted"/>
<dbReference type="Proteomes" id="UP000186040">
    <property type="component" value="Unassembled WGS sequence"/>
</dbReference>
<dbReference type="AlphaFoldDB" id="A0A1Q9LFP2"/>
<evidence type="ECO:0000313" key="3">
    <source>
        <dbReference type="Proteomes" id="UP000186040"/>
    </source>
</evidence>
<organism evidence="2 3">
    <name type="scientific">Actinokineospora bangkokensis</name>
    <dbReference type="NCBI Taxonomy" id="1193682"/>
    <lineage>
        <taxon>Bacteria</taxon>
        <taxon>Bacillati</taxon>
        <taxon>Actinomycetota</taxon>
        <taxon>Actinomycetes</taxon>
        <taxon>Pseudonocardiales</taxon>
        <taxon>Pseudonocardiaceae</taxon>
        <taxon>Actinokineospora</taxon>
    </lineage>
</organism>
<dbReference type="InterPro" id="IPR011009">
    <property type="entry name" value="Kinase-like_dom_sf"/>
</dbReference>
<feature type="domain" description="Aminoglycoside phosphotransferase" evidence="1">
    <location>
        <begin position="31"/>
        <end position="236"/>
    </location>
</feature>
<dbReference type="OrthoDB" id="101887at2"/>
<evidence type="ECO:0000259" key="1">
    <source>
        <dbReference type="Pfam" id="PF01636"/>
    </source>
</evidence>
<dbReference type="Pfam" id="PF01636">
    <property type="entry name" value="APH"/>
    <property type="match status" value="1"/>
</dbReference>
<dbReference type="SUPFAM" id="SSF56112">
    <property type="entry name" value="Protein kinase-like (PK-like)"/>
    <property type="match status" value="1"/>
</dbReference>
<dbReference type="EMBL" id="MKQR01000026">
    <property type="protein sequence ID" value="OLR90834.1"/>
    <property type="molecule type" value="Genomic_DNA"/>
</dbReference>
<gene>
    <name evidence="2" type="ORF">BJP25_30170</name>
</gene>
<sequence length="285" mass="31379">MHEDWVEAAVAGTDHEVTGPPVLHRSRPWADVYRVPTRGEPLWLKVMRPQVAFEAGVYEVFARVRPGGVLLPVAVDRGRGLLLLPHAEPLRPVDLAAVLPVYAELQRALVPHVGALLATGVEDMRAEVMPRRFAEARERIGTTPELDALEPAYARWCEELADSPVPASLDHNDLHDNNFINGINGINGTAGPAFYDWGDSVVAHPFASLLWPLVFLAPDHPRRARAAYLEAFTDLAPRARLERDADLALKVSRVARALVWLRAVGDSGLHGDAPARTLRSVLDER</sequence>
<dbReference type="RefSeq" id="WP_075977504.1">
    <property type="nucleotide sequence ID" value="NZ_MKQR01000026.1"/>
</dbReference>
<dbReference type="STRING" id="1193682.BJP25_30170"/>